<keyword evidence="3" id="KW-1185">Reference proteome</keyword>
<accession>A0A133YFL1</accession>
<dbReference type="InterPro" id="IPR006638">
    <property type="entry name" value="Elp3/MiaA/NifB-like_rSAM"/>
</dbReference>
<proteinExistence type="predicted"/>
<dbReference type="SMART" id="SM00729">
    <property type="entry name" value="Elp3"/>
    <property type="match status" value="1"/>
</dbReference>
<dbReference type="OrthoDB" id="9808022at2"/>
<dbReference type="SFLD" id="SFLDG01065">
    <property type="entry name" value="anaerobic_coproporphyrinogen-I"/>
    <property type="match status" value="1"/>
</dbReference>
<dbReference type="Gene3D" id="3.80.30.20">
    <property type="entry name" value="tm_1862 like domain"/>
    <property type="match status" value="1"/>
</dbReference>
<dbReference type="STRING" id="1497955.HMPREF1872_00457"/>
<gene>
    <name evidence="2" type="ORF">HMPREF1872_00457</name>
</gene>
<comment type="caution">
    <text evidence="2">The sequence shown here is derived from an EMBL/GenBank/DDBJ whole genome shotgun (WGS) entry which is preliminary data.</text>
</comment>
<dbReference type="GO" id="GO:0051539">
    <property type="term" value="F:4 iron, 4 sulfur cluster binding"/>
    <property type="evidence" value="ECO:0007669"/>
    <property type="project" value="TreeGrafter"/>
</dbReference>
<dbReference type="Proteomes" id="UP000070080">
    <property type="component" value="Unassembled WGS sequence"/>
</dbReference>
<evidence type="ECO:0000313" key="2">
    <source>
        <dbReference type="EMBL" id="KXB41985.1"/>
    </source>
</evidence>
<dbReference type="InterPro" id="IPR058240">
    <property type="entry name" value="rSAM_sf"/>
</dbReference>
<dbReference type="GO" id="GO:0003824">
    <property type="term" value="F:catalytic activity"/>
    <property type="evidence" value="ECO:0007669"/>
    <property type="project" value="InterPro"/>
</dbReference>
<name>A0A133YFL1_9FIRM</name>
<dbReference type="AlphaFoldDB" id="A0A133YFL1"/>
<dbReference type="InterPro" id="IPR034505">
    <property type="entry name" value="Coproporphyrinogen-III_oxidase"/>
</dbReference>
<dbReference type="PANTHER" id="PTHR13932">
    <property type="entry name" value="COPROPORPHYRINIGEN III OXIDASE"/>
    <property type="match status" value="1"/>
</dbReference>
<protein>
    <submittedName>
        <fullName evidence="2">Putative coproporphyrinogen dehydrogenase HemZ</fullName>
    </submittedName>
</protein>
<organism evidence="2 3">
    <name type="scientific">Amygdalobacter nucleatus</name>
    <dbReference type="NCBI Taxonomy" id="3029274"/>
    <lineage>
        <taxon>Bacteria</taxon>
        <taxon>Bacillati</taxon>
        <taxon>Bacillota</taxon>
        <taxon>Clostridia</taxon>
        <taxon>Eubacteriales</taxon>
        <taxon>Oscillospiraceae</taxon>
        <taxon>Amygdalobacter</taxon>
    </lineage>
</organism>
<dbReference type="GO" id="GO:0006779">
    <property type="term" value="P:porphyrin-containing compound biosynthetic process"/>
    <property type="evidence" value="ECO:0007669"/>
    <property type="project" value="TreeGrafter"/>
</dbReference>
<dbReference type="InterPro" id="IPR023404">
    <property type="entry name" value="rSAM_horseshoe"/>
</dbReference>
<dbReference type="PANTHER" id="PTHR13932:SF1">
    <property type="entry name" value="OXYGEN-INDEPENDENT COPROPORPHYRINOGEN-III OXIDASE-LIKE PROTEIN HEMZ"/>
    <property type="match status" value="1"/>
</dbReference>
<evidence type="ECO:0000313" key="3">
    <source>
        <dbReference type="Proteomes" id="UP000070080"/>
    </source>
</evidence>
<reference evidence="3" key="1">
    <citation type="submission" date="2016-01" db="EMBL/GenBank/DDBJ databases">
        <authorList>
            <person name="Mitreva M."/>
            <person name="Pepin K.H."/>
            <person name="Mihindukulasuriya K.A."/>
            <person name="Fulton R."/>
            <person name="Fronick C."/>
            <person name="O'Laughlin M."/>
            <person name="Miner T."/>
            <person name="Herter B."/>
            <person name="Rosa B.A."/>
            <person name="Cordes M."/>
            <person name="Tomlinson C."/>
            <person name="Wollam A."/>
            <person name="Palsikar V.B."/>
            <person name="Mardis E.R."/>
            <person name="Wilson R.K."/>
        </authorList>
    </citation>
    <scope>NUCLEOTIDE SEQUENCE [LARGE SCALE GENOMIC DNA]</scope>
    <source>
        <strain evidence="3">KA00274</strain>
    </source>
</reference>
<evidence type="ECO:0000259" key="1">
    <source>
        <dbReference type="PROSITE" id="PS51918"/>
    </source>
</evidence>
<feature type="domain" description="Radical SAM core" evidence="1">
    <location>
        <begin position="298"/>
        <end position="544"/>
    </location>
</feature>
<dbReference type="PROSITE" id="PS51918">
    <property type="entry name" value="RADICAL_SAM"/>
    <property type="match status" value="1"/>
</dbReference>
<dbReference type="InterPro" id="IPR007197">
    <property type="entry name" value="rSAM"/>
</dbReference>
<dbReference type="EMBL" id="LSCV01000008">
    <property type="protein sequence ID" value="KXB41985.1"/>
    <property type="molecule type" value="Genomic_DNA"/>
</dbReference>
<dbReference type="SFLD" id="SFLDS00029">
    <property type="entry name" value="Radical_SAM"/>
    <property type="match status" value="1"/>
</dbReference>
<dbReference type="Pfam" id="PF04055">
    <property type="entry name" value="Radical_SAM"/>
    <property type="match status" value="1"/>
</dbReference>
<dbReference type="SUPFAM" id="SSF102114">
    <property type="entry name" value="Radical SAM enzymes"/>
    <property type="match status" value="1"/>
</dbReference>
<sequence length="657" mass="74091">MAETKNIRLELYGHRDFYNLQDVVRLFYGLSILHETAEPAYLDVTLSVNSKLYNLLEQGEVKLISAYDQANETITAKLLLADKCLLVKSAKVADFKLYWAEVMHTFSQSNSAEQATYIATIEDKLVQALLTPKRLVKKLLYDLLCEIEGLCFPWGSLTGIRPTYMATEIYQCLYNWRALLDYKLAKETAYTLEPNLANLSENACLSKEMLANLSTCRLAMTKYDCVDLWQIVSNCLQSLYGLSVEKAELVCKTASNENKLLARACYKPLTNKVSTSSSEKVGDIKLAVTKLETTKLASKDERLLSIYIGIPFCFTRCAYCSFAPRDGIKAKTELVTAYVTTLIKELQTLWPLIRGKIQTLYIGGGTPSALDEANLERLCNCLTSLPMWNEISEKTFEAGRADTITKTKLEIVRQAGFQHVCVNPQSFNVETLKHLGRPAYADEIKNVMQMVRDLKFPVCNMDLIFGLPGEKRQDMLYSLEQALSFAPENITIHTLAFKRKSWLGQLRNSERSVPETVRQDSTLQAFAHGLNQLQFVQSELHQTLTDGQNLLQAHAYLPYYMYRQKDAVSALENTGFARPVKLEQAGTSTYSLGNLYNVLMMLDQTSILGFGCCAMSKFVNKSQVERFSNARSVASYLENSEAHNLAKAKLIERYFGA</sequence>
<dbReference type="GO" id="GO:0005737">
    <property type="term" value="C:cytoplasm"/>
    <property type="evidence" value="ECO:0007669"/>
    <property type="project" value="TreeGrafter"/>
</dbReference>
<dbReference type="RefSeq" id="WP_066713375.1">
    <property type="nucleotide sequence ID" value="NZ_JARFNM010000001.1"/>
</dbReference>
<dbReference type="PATRIC" id="fig|1497955.3.peg.440"/>